<proteinExistence type="predicted"/>
<comment type="caution">
    <text evidence="1">The sequence shown here is derived from an EMBL/GenBank/DDBJ whole genome shotgun (WGS) entry which is preliminary data.</text>
</comment>
<dbReference type="EMBL" id="JABVCQ010000009">
    <property type="protein sequence ID" value="MBB1125754.1"/>
    <property type="molecule type" value="Genomic_DNA"/>
</dbReference>
<name>A0A839HAU6_9GAMM</name>
<dbReference type="Pfam" id="PF09559">
    <property type="entry name" value="Cas6"/>
    <property type="match status" value="1"/>
</dbReference>
<organism evidence="1 2">
    <name type="scientific">Thiospirillum jenense</name>
    <dbReference type="NCBI Taxonomy" id="1653858"/>
    <lineage>
        <taxon>Bacteria</taxon>
        <taxon>Pseudomonadati</taxon>
        <taxon>Pseudomonadota</taxon>
        <taxon>Gammaproteobacteria</taxon>
        <taxon>Chromatiales</taxon>
        <taxon>Chromatiaceae</taxon>
        <taxon>Thiospirillum</taxon>
    </lineage>
</organism>
<reference evidence="1 2" key="1">
    <citation type="journal article" date="2020" name="Arch. Microbiol.">
        <title>The genome sequence of the giant phototrophic gammaproteobacterium Thiospirillum jenense gives insight into its physiological properties and phylogenetic relationships.</title>
        <authorList>
            <person name="Imhoff J.F."/>
            <person name="Meyer T.E."/>
            <person name="Kyndt J.A."/>
        </authorList>
    </citation>
    <scope>NUCLEOTIDE SEQUENCE [LARGE SCALE GENOMIC DNA]</scope>
    <source>
        <strain evidence="1 2">DSM 216</strain>
    </source>
</reference>
<evidence type="ECO:0000313" key="2">
    <source>
        <dbReference type="Proteomes" id="UP000548632"/>
    </source>
</evidence>
<gene>
    <name evidence="1" type="ORF">HUK38_05830</name>
</gene>
<evidence type="ECO:0000313" key="1">
    <source>
        <dbReference type="EMBL" id="MBB1125754.1"/>
    </source>
</evidence>
<sequence length="245" mass="26699">MTRYWQEPDELNTAQSTIAVVDVLFNLVGRSLPVDHVVELAQAILAHVPWLANEPCGGIHSIYVAGSQNGWERPGVNSNQPLMLSRRTKLIIRVPQTQVAILQAALAHQTLMIADLPLNIGDSKTRLLSNETTLFARAVVDEKLTTALKTSASPIIDQDETAFLDWAASALTALNIHIRKALCGKLAIIAQPNGEQLATRRLLLANLSRDEALRLQQYGLGMHRMLGCGLFLPHKGIAALAKPEG</sequence>
<accession>A0A839HAU6</accession>
<keyword evidence="2" id="KW-1185">Reference proteome</keyword>
<dbReference type="Proteomes" id="UP000548632">
    <property type="component" value="Unassembled WGS sequence"/>
</dbReference>
<dbReference type="InterPro" id="IPR014174">
    <property type="entry name" value="CRISPR-assoc_prot_Cas6/Cmx6"/>
</dbReference>
<dbReference type="AlphaFoldDB" id="A0A839HAU6"/>
<protein>
    <submittedName>
        <fullName evidence="1">Type I-MYXAN CRISPR-associated protein Cas6/Cmx6</fullName>
    </submittedName>
</protein>
<dbReference type="RefSeq" id="WP_182583380.1">
    <property type="nucleotide sequence ID" value="NZ_JABVCQ010000009.1"/>
</dbReference>